<feature type="compositionally biased region" description="Basic and acidic residues" evidence="1">
    <location>
        <begin position="60"/>
        <end position="79"/>
    </location>
</feature>
<keyword evidence="3" id="KW-1185">Reference proteome</keyword>
<dbReference type="AlphaFoldDB" id="A0A5C4R5L1"/>
<evidence type="ECO:0000313" key="3">
    <source>
        <dbReference type="Proteomes" id="UP000304880"/>
    </source>
</evidence>
<dbReference type="RefSeq" id="WP_139598744.1">
    <property type="nucleotide sequence ID" value="NZ_VDDC01000017.1"/>
</dbReference>
<reference evidence="2 3" key="1">
    <citation type="submission" date="2019-06" db="EMBL/GenBank/DDBJ databases">
        <authorList>
            <person name="Li J."/>
        </authorList>
    </citation>
    <scope>NUCLEOTIDE SEQUENCE [LARGE SCALE GENOMIC DNA]</scope>
    <source>
        <strain evidence="2 3">CGMCC 1.8012</strain>
    </source>
</reference>
<organism evidence="2 3">
    <name type="scientific">Paracoccus haeundaensis</name>
    <dbReference type="NCBI Taxonomy" id="225362"/>
    <lineage>
        <taxon>Bacteria</taxon>
        <taxon>Pseudomonadati</taxon>
        <taxon>Pseudomonadota</taxon>
        <taxon>Alphaproteobacteria</taxon>
        <taxon>Rhodobacterales</taxon>
        <taxon>Paracoccaceae</taxon>
        <taxon>Paracoccus</taxon>
    </lineage>
</organism>
<name>A0A5C4R5L1_9RHOB</name>
<comment type="caution">
    <text evidence="2">The sequence shown here is derived from an EMBL/GenBank/DDBJ whole genome shotgun (WGS) entry which is preliminary data.</text>
</comment>
<dbReference type="Pfam" id="PF09954">
    <property type="entry name" value="DUF2188"/>
    <property type="match status" value="1"/>
</dbReference>
<accession>A0A5C4R5L1</accession>
<dbReference type="InterPro" id="IPR018691">
    <property type="entry name" value="DUF2188"/>
</dbReference>
<protein>
    <submittedName>
        <fullName evidence="2">DUF2188 domain-containing protein</fullName>
    </submittedName>
</protein>
<sequence>MTKIVYEIVEHDGGWAYKLDDVFSETYPTKEQATAAANDVAARQQLSGESEVVQYQDENGTWREEDVSGDDRPEVDVRDGATQAG</sequence>
<evidence type="ECO:0000256" key="1">
    <source>
        <dbReference type="SAM" id="MobiDB-lite"/>
    </source>
</evidence>
<dbReference type="EMBL" id="VDDC01000017">
    <property type="protein sequence ID" value="TNH39266.1"/>
    <property type="molecule type" value="Genomic_DNA"/>
</dbReference>
<feature type="region of interest" description="Disordered" evidence="1">
    <location>
        <begin position="38"/>
        <end position="85"/>
    </location>
</feature>
<gene>
    <name evidence="2" type="ORF">FHD67_11165</name>
</gene>
<evidence type="ECO:0000313" key="2">
    <source>
        <dbReference type="EMBL" id="TNH39266.1"/>
    </source>
</evidence>
<proteinExistence type="predicted"/>
<dbReference type="Proteomes" id="UP000304880">
    <property type="component" value="Unassembled WGS sequence"/>
</dbReference>